<organism evidence="6 7">
    <name type="scientific">Christiangramia echinicola</name>
    <dbReference type="NCBI Taxonomy" id="279359"/>
    <lineage>
        <taxon>Bacteria</taxon>
        <taxon>Pseudomonadati</taxon>
        <taxon>Bacteroidota</taxon>
        <taxon>Flavobacteriia</taxon>
        <taxon>Flavobacteriales</taxon>
        <taxon>Flavobacteriaceae</taxon>
        <taxon>Christiangramia</taxon>
    </lineage>
</organism>
<dbReference type="InterPro" id="IPR013762">
    <property type="entry name" value="Integrase-like_cat_sf"/>
</dbReference>
<dbReference type="GO" id="GO:0006310">
    <property type="term" value="P:DNA recombination"/>
    <property type="evidence" value="ECO:0007669"/>
    <property type="project" value="UniProtKB-KW"/>
</dbReference>
<protein>
    <submittedName>
        <fullName evidence="6">Site-specific recombinase XerD</fullName>
    </submittedName>
</protein>
<feature type="domain" description="Tyr recombinase" evidence="5">
    <location>
        <begin position="188"/>
        <end position="360"/>
    </location>
</feature>
<keyword evidence="2" id="KW-0229">DNA integration</keyword>
<dbReference type="PANTHER" id="PTHR30349:SF41">
    <property type="entry name" value="INTEGRASE_RECOMBINASE PROTEIN MJ0367-RELATED"/>
    <property type="match status" value="1"/>
</dbReference>
<evidence type="ECO:0000256" key="4">
    <source>
        <dbReference type="ARBA" id="ARBA00023172"/>
    </source>
</evidence>
<gene>
    <name evidence="6" type="ORF">SAMN04488552_0186</name>
</gene>
<dbReference type="SUPFAM" id="SSF56349">
    <property type="entry name" value="DNA breaking-rejoining enzymes"/>
    <property type="match status" value="1"/>
</dbReference>
<dbReference type="InterPro" id="IPR010998">
    <property type="entry name" value="Integrase_recombinase_N"/>
</dbReference>
<dbReference type="PANTHER" id="PTHR30349">
    <property type="entry name" value="PHAGE INTEGRASE-RELATED"/>
    <property type="match status" value="1"/>
</dbReference>
<keyword evidence="4" id="KW-0233">DNA recombination</keyword>
<name>A0A1H1KU16_9FLAO</name>
<evidence type="ECO:0000313" key="7">
    <source>
        <dbReference type="Proteomes" id="UP000198858"/>
    </source>
</evidence>
<keyword evidence="7" id="KW-1185">Reference proteome</keyword>
<evidence type="ECO:0000256" key="3">
    <source>
        <dbReference type="ARBA" id="ARBA00023125"/>
    </source>
</evidence>
<dbReference type="InterPro" id="IPR002104">
    <property type="entry name" value="Integrase_catalytic"/>
</dbReference>
<dbReference type="EMBL" id="LT629745">
    <property type="protein sequence ID" value="SDR65756.1"/>
    <property type="molecule type" value="Genomic_DNA"/>
</dbReference>
<dbReference type="InterPro" id="IPR004107">
    <property type="entry name" value="Integrase_SAM-like_N"/>
</dbReference>
<evidence type="ECO:0000256" key="1">
    <source>
        <dbReference type="ARBA" id="ARBA00008857"/>
    </source>
</evidence>
<sequence length="387" mass="45978">MKKIELYEFQHHKTSQIEIRFNYDREMINHLKKLDNISWSSTFGCFYIRASTKDLDRFFKHLNAYGYYVDYSNLNIPGMETLEKEILASKTDRAELLNYREYLNGQRKSRSTIKTYTNFVKKFLSYHKFKTFYKINDVERFVEQEIAAKNYSISSHRQCITALRHYFDLTNQEEIDPSKIKRPRKSKYLPGVLSKEEVIDLLRATRNLKHRCILALIYASGLRIGELLSLKLTDIDVDRRQILIRQAKGRKDRYVMLAESFLPLFFNYLQTYEPKVYFAEGLKDNPYTASAVRSFLKDSCRRARIRKNVSPHTLRHSYATHMLENGIDLRYIQELLGHSRPETTMIYTHVTQKNLTQIRSPLDESLKEMMERSKSDPNLRLSRNILE</sequence>
<dbReference type="InterPro" id="IPR050090">
    <property type="entry name" value="Tyrosine_recombinase_XerCD"/>
</dbReference>
<evidence type="ECO:0000259" key="5">
    <source>
        <dbReference type="PROSITE" id="PS51898"/>
    </source>
</evidence>
<dbReference type="Gene3D" id="1.10.443.10">
    <property type="entry name" value="Intergrase catalytic core"/>
    <property type="match status" value="1"/>
</dbReference>
<keyword evidence="3" id="KW-0238">DNA-binding</keyword>
<dbReference type="InterPro" id="IPR011010">
    <property type="entry name" value="DNA_brk_join_enz"/>
</dbReference>
<dbReference type="Pfam" id="PF13495">
    <property type="entry name" value="Phage_int_SAM_4"/>
    <property type="match status" value="1"/>
</dbReference>
<dbReference type="PROSITE" id="PS51898">
    <property type="entry name" value="TYR_RECOMBINASE"/>
    <property type="match status" value="1"/>
</dbReference>
<dbReference type="STRING" id="1250231.SAMN04488552_0186"/>
<evidence type="ECO:0000313" key="6">
    <source>
        <dbReference type="EMBL" id="SDR65756.1"/>
    </source>
</evidence>
<dbReference type="GO" id="GO:0003677">
    <property type="term" value="F:DNA binding"/>
    <property type="evidence" value="ECO:0007669"/>
    <property type="project" value="UniProtKB-KW"/>
</dbReference>
<dbReference type="RefSeq" id="WP_089660909.1">
    <property type="nucleotide sequence ID" value="NZ_LT629745.1"/>
</dbReference>
<comment type="similarity">
    <text evidence="1">Belongs to the 'phage' integrase family.</text>
</comment>
<dbReference type="GO" id="GO:0015074">
    <property type="term" value="P:DNA integration"/>
    <property type="evidence" value="ECO:0007669"/>
    <property type="project" value="UniProtKB-KW"/>
</dbReference>
<accession>A0A1H1KU16</accession>
<dbReference type="Pfam" id="PF00589">
    <property type="entry name" value="Phage_integrase"/>
    <property type="match status" value="1"/>
</dbReference>
<reference evidence="6 7" key="1">
    <citation type="submission" date="2016-10" db="EMBL/GenBank/DDBJ databases">
        <authorList>
            <person name="Varghese N."/>
            <person name="Submissions S."/>
        </authorList>
    </citation>
    <scope>NUCLEOTIDE SEQUENCE [LARGE SCALE GENOMIC DNA]</scope>
    <source>
        <strain evidence="6 7">Mar_2010_102</strain>
    </source>
</reference>
<evidence type="ECO:0000256" key="2">
    <source>
        <dbReference type="ARBA" id="ARBA00022908"/>
    </source>
</evidence>
<dbReference type="Gene3D" id="1.10.150.130">
    <property type="match status" value="1"/>
</dbReference>
<proteinExistence type="inferred from homology"/>
<dbReference type="AlphaFoldDB" id="A0A1H1KU16"/>
<dbReference type="Proteomes" id="UP000198858">
    <property type="component" value="Chromosome I"/>
</dbReference>